<keyword evidence="3" id="KW-1185">Reference proteome</keyword>
<dbReference type="SUPFAM" id="SSF51110">
    <property type="entry name" value="alpha-D-mannose-specific plant lectins"/>
    <property type="match status" value="1"/>
</dbReference>
<proteinExistence type="predicted"/>
<name>A0A8T2U767_CERRI</name>
<dbReference type="Proteomes" id="UP000825935">
    <property type="component" value="Chromosome 9"/>
</dbReference>
<dbReference type="PROSITE" id="PS50927">
    <property type="entry name" value="BULB_LECTIN"/>
    <property type="match status" value="1"/>
</dbReference>
<evidence type="ECO:0000259" key="1">
    <source>
        <dbReference type="PROSITE" id="PS50927"/>
    </source>
</evidence>
<dbReference type="AlphaFoldDB" id="A0A8T2U767"/>
<accession>A0A8T2U767</accession>
<protein>
    <recommendedName>
        <fullName evidence="1">Bulb-type lectin domain-containing protein</fullName>
    </recommendedName>
</protein>
<evidence type="ECO:0000313" key="3">
    <source>
        <dbReference type="Proteomes" id="UP000825935"/>
    </source>
</evidence>
<dbReference type="InterPro" id="IPR036426">
    <property type="entry name" value="Bulb-type_lectin_dom_sf"/>
</dbReference>
<feature type="domain" description="Bulb-type lectin" evidence="1">
    <location>
        <begin position="126"/>
        <end position="250"/>
    </location>
</feature>
<dbReference type="Gene3D" id="2.90.10.10">
    <property type="entry name" value="Bulb-type lectin domain"/>
    <property type="match status" value="1"/>
</dbReference>
<comment type="caution">
    <text evidence="2">The sequence shown here is derived from an EMBL/GenBank/DDBJ whole genome shotgun (WGS) entry which is preliminary data.</text>
</comment>
<sequence length="366" mass="40224">MFMNHSSLIHSYPTYLLEFGNPTSSMTVMIRASRPSSSCSLRCALALRPFLVEHDMQVSSRLLCSLLLFWLSLSPVLAAQTVFSWGLNQTFSINSSSNAVAFDDERRGLSAFPFPSQRKSNNGSSDELIVTPCIVAANDNIANHLYSAIFGLCMEQQVHVVYIFASLNSPYQGYAILWAANRGSPAQGKSLSLTLSADGDLVFYGDGKMETPAWSTGTSGQGVKRMELTQNPANLKLIDSKNRTIWQSMDHPFNTLSVGQALQVGMKLVSWNSGNDFSEGKFSLVVEPSFQLKLLYTADLAAEPLPYWIWHPDKGKVPAACRHLEFGSTALASCLDSSGFVNISETYSVFVSMTGFLWVQLSTPLY</sequence>
<dbReference type="OrthoDB" id="619632at2759"/>
<dbReference type="PANTHER" id="PTHR32444:SF247">
    <property type="entry name" value="OS01G0958200 PROTEIN"/>
    <property type="match status" value="1"/>
</dbReference>
<dbReference type="Pfam" id="PF01453">
    <property type="entry name" value="B_lectin"/>
    <property type="match status" value="1"/>
</dbReference>
<gene>
    <name evidence="2" type="ORF">KP509_09G058700</name>
</gene>
<organism evidence="2 3">
    <name type="scientific">Ceratopteris richardii</name>
    <name type="common">Triangle waterfern</name>
    <dbReference type="NCBI Taxonomy" id="49495"/>
    <lineage>
        <taxon>Eukaryota</taxon>
        <taxon>Viridiplantae</taxon>
        <taxon>Streptophyta</taxon>
        <taxon>Embryophyta</taxon>
        <taxon>Tracheophyta</taxon>
        <taxon>Polypodiopsida</taxon>
        <taxon>Polypodiidae</taxon>
        <taxon>Polypodiales</taxon>
        <taxon>Pteridineae</taxon>
        <taxon>Pteridaceae</taxon>
        <taxon>Parkerioideae</taxon>
        <taxon>Ceratopteris</taxon>
    </lineage>
</organism>
<evidence type="ECO:0000313" key="2">
    <source>
        <dbReference type="EMBL" id="KAH7429613.1"/>
    </source>
</evidence>
<reference evidence="2" key="1">
    <citation type="submission" date="2021-08" db="EMBL/GenBank/DDBJ databases">
        <title>WGS assembly of Ceratopteris richardii.</title>
        <authorList>
            <person name="Marchant D.B."/>
            <person name="Chen G."/>
            <person name="Jenkins J."/>
            <person name="Shu S."/>
            <person name="Leebens-Mack J."/>
            <person name="Grimwood J."/>
            <person name="Schmutz J."/>
            <person name="Soltis P."/>
            <person name="Soltis D."/>
            <person name="Chen Z.-H."/>
        </authorList>
    </citation>
    <scope>NUCLEOTIDE SEQUENCE</scope>
    <source>
        <strain evidence="2">Whitten #5841</strain>
        <tissue evidence="2">Leaf</tissue>
    </source>
</reference>
<dbReference type="EMBL" id="CM035414">
    <property type="protein sequence ID" value="KAH7429613.1"/>
    <property type="molecule type" value="Genomic_DNA"/>
</dbReference>
<dbReference type="PANTHER" id="PTHR32444">
    <property type="entry name" value="BULB-TYPE LECTIN DOMAIN-CONTAINING PROTEIN"/>
    <property type="match status" value="1"/>
</dbReference>
<dbReference type="SMART" id="SM00108">
    <property type="entry name" value="B_lectin"/>
    <property type="match status" value="1"/>
</dbReference>
<dbReference type="InterPro" id="IPR001480">
    <property type="entry name" value="Bulb-type_lectin_dom"/>
</dbReference>